<dbReference type="RefSeq" id="WP_256115069.1">
    <property type="nucleotide sequence ID" value="NZ_WHSB02000001.1"/>
</dbReference>
<keyword evidence="1 2" id="KW-0808">Transferase</keyword>
<evidence type="ECO:0000256" key="1">
    <source>
        <dbReference type="ARBA" id="ARBA00022679"/>
    </source>
</evidence>
<sequence>MQTETLAGVKVLELGSMVAAPFAAHMLGQLGAEVIKLEPVSGDPTRTLVRGGPSGTFIAYSRGKKSIAVDLSTEEGHDLFARLLADVDVLIHNLAPNAAQRLNVTYEDCTRIKPDLIYCHIRGYGPGPLENELASNPVAEASTGVMYSHRNDGRPTRLGPSYHDQFAGTYAVIGILAALLRGDRATPEERHMEIGLYETGLHVAGRDYVGMQLKKHLTGRADVEPSGEFSMPGYGAYETADGRWVYLMMLNDNHWKKFCESLSLAVAGDESLATFRMRRKRRAEVEDIVAQAIASFTFDQLTERLSGTGFAFTEIVAPQDVLSSPQARHPGKLTALTFQDLAFDVPDFPLRDRSEATELPPPVLGAHTLEIMQSLGYDEADYQRLLDANVLADPSTDRTWHRS</sequence>
<organism evidence="2 3">
    <name type="scientific">Shinella lacus</name>
    <dbReference type="NCBI Taxonomy" id="2654216"/>
    <lineage>
        <taxon>Bacteria</taxon>
        <taxon>Pseudomonadati</taxon>
        <taxon>Pseudomonadota</taxon>
        <taxon>Alphaproteobacteria</taxon>
        <taxon>Hyphomicrobiales</taxon>
        <taxon>Rhizobiaceae</taxon>
        <taxon>Shinella</taxon>
    </lineage>
</organism>
<evidence type="ECO:0000313" key="3">
    <source>
        <dbReference type="Proteomes" id="UP000996601"/>
    </source>
</evidence>
<accession>A0ABT1R1E4</accession>
<protein>
    <submittedName>
        <fullName evidence="2">CoA transferase</fullName>
    </submittedName>
</protein>
<dbReference type="Gene3D" id="3.30.1540.10">
    <property type="entry name" value="formyl-coa transferase, domain 3"/>
    <property type="match status" value="1"/>
</dbReference>
<dbReference type="Gene3D" id="3.40.50.10540">
    <property type="entry name" value="Crotonobetainyl-coa:carnitine coa-transferase, domain 1"/>
    <property type="match status" value="1"/>
</dbReference>
<name>A0ABT1R1E4_9HYPH</name>
<dbReference type="InterPro" id="IPR044855">
    <property type="entry name" value="CoA-Trfase_III_dom3_sf"/>
</dbReference>
<dbReference type="EMBL" id="WHSB02000001">
    <property type="protein sequence ID" value="MCQ4628979.1"/>
    <property type="molecule type" value="Genomic_DNA"/>
</dbReference>
<gene>
    <name evidence="2" type="ORF">GB927_002950</name>
</gene>
<dbReference type="GO" id="GO:0016740">
    <property type="term" value="F:transferase activity"/>
    <property type="evidence" value="ECO:0007669"/>
    <property type="project" value="UniProtKB-KW"/>
</dbReference>
<evidence type="ECO:0000313" key="2">
    <source>
        <dbReference type="EMBL" id="MCQ4628979.1"/>
    </source>
</evidence>
<dbReference type="InterPro" id="IPR023606">
    <property type="entry name" value="CoA-Trfase_III_dom_1_sf"/>
</dbReference>
<dbReference type="InterPro" id="IPR003673">
    <property type="entry name" value="CoA-Trfase_fam_III"/>
</dbReference>
<dbReference type="Pfam" id="PF02515">
    <property type="entry name" value="CoA_transf_3"/>
    <property type="match status" value="1"/>
</dbReference>
<dbReference type="SUPFAM" id="SSF89796">
    <property type="entry name" value="CoA-transferase family III (CaiB/BaiF)"/>
    <property type="match status" value="1"/>
</dbReference>
<keyword evidence="3" id="KW-1185">Reference proteome</keyword>
<dbReference type="PANTHER" id="PTHR48207">
    <property type="entry name" value="SUCCINATE--HYDROXYMETHYLGLUTARATE COA-TRANSFERASE"/>
    <property type="match status" value="1"/>
</dbReference>
<dbReference type="InterPro" id="IPR050483">
    <property type="entry name" value="CoA-transferase_III_domain"/>
</dbReference>
<comment type="caution">
    <text evidence="2">The sequence shown here is derived from an EMBL/GenBank/DDBJ whole genome shotgun (WGS) entry which is preliminary data.</text>
</comment>
<reference evidence="2" key="1">
    <citation type="submission" date="2021-07" db="EMBL/GenBank/DDBJ databases">
        <title>Shinella sp. nov., a novel member of the genus Shinella from water.</title>
        <authorList>
            <person name="Deng Y."/>
        </authorList>
    </citation>
    <scope>NUCLEOTIDE SEQUENCE</scope>
    <source>
        <strain evidence="2">CPCC 100929</strain>
    </source>
</reference>
<dbReference type="PANTHER" id="PTHR48207:SF3">
    <property type="entry name" value="SUCCINATE--HYDROXYMETHYLGLUTARATE COA-TRANSFERASE"/>
    <property type="match status" value="1"/>
</dbReference>
<dbReference type="Proteomes" id="UP000996601">
    <property type="component" value="Unassembled WGS sequence"/>
</dbReference>
<proteinExistence type="predicted"/>